<dbReference type="AlphaFoldDB" id="A0A1H4PT40"/>
<evidence type="ECO:0000256" key="1">
    <source>
        <dbReference type="SAM" id="MobiDB-lite"/>
    </source>
</evidence>
<dbReference type="InterPro" id="IPR043426">
    <property type="entry name" value="MltB-like"/>
</dbReference>
<feature type="region of interest" description="Disordered" evidence="1">
    <location>
        <begin position="291"/>
        <end position="348"/>
    </location>
</feature>
<evidence type="ECO:0000313" key="5">
    <source>
        <dbReference type="Proteomes" id="UP000183561"/>
    </source>
</evidence>
<evidence type="ECO:0000256" key="2">
    <source>
        <dbReference type="SAM" id="SignalP"/>
    </source>
</evidence>
<dbReference type="SUPFAM" id="SSF53955">
    <property type="entry name" value="Lysozyme-like"/>
    <property type="match status" value="1"/>
</dbReference>
<dbReference type="Proteomes" id="UP000183561">
    <property type="component" value="Unassembled WGS sequence"/>
</dbReference>
<dbReference type="OrthoDB" id="9796191at2"/>
<feature type="compositionally biased region" description="Pro residues" evidence="1">
    <location>
        <begin position="375"/>
        <end position="386"/>
    </location>
</feature>
<keyword evidence="5" id="KW-1185">Reference proteome</keyword>
<dbReference type="Pfam" id="PF13406">
    <property type="entry name" value="SLT_2"/>
    <property type="match status" value="1"/>
</dbReference>
<dbReference type="Gene3D" id="1.10.530.10">
    <property type="match status" value="1"/>
</dbReference>
<feature type="signal peptide" evidence="2">
    <location>
        <begin position="1"/>
        <end position="18"/>
    </location>
</feature>
<dbReference type="InterPro" id="IPR031304">
    <property type="entry name" value="SLT_2"/>
</dbReference>
<feature type="domain" description="Transglycosylase SLT" evidence="3">
    <location>
        <begin position="209"/>
        <end position="253"/>
    </location>
</feature>
<proteinExistence type="predicted"/>
<feature type="compositionally biased region" description="Low complexity" evidence="1">
    <location>
        <begin position="365"/>
        <end position="374"/>
    </location>
</feature>
<dbReference type="GO" id="GO:0009253">
    <property type="term" value="P:peptidoglycan catabolic process"/>
    <property type="evidence" value="ECO:0007669"/>
    <property type="project" value="TreeGrafter"/>
</dbReference>
<dbReference type="PANTHER" id="PTHR30163">
    <property type="entry name" value="MEMBRANE-BOUND LYTIC MUREIN TRANSGLYCOSYLASE B"/>
    <property type="match status" value="1"/>
</dbReference>
<dbReference type="CDD" id="cd13399">
    <property type="entry name" value="Slt35-like"/>
    <property type="match status" value="1"/>
</dbReference>
<dbReference type="GO" id="GO:0008933">
    <property type="term" value="F:peptidoglycan lytic transglycosylase activity"/>
    <property type="evidence" value="ECO:0007669"/>
    <property type="project" value="TreeGrafter"/>
</dbReference>
<dbReference type="InterPro" id="IPR023346">
    <property type="entry name" value="Lysozyme-like_dom_sf"/>
</dbReference>
<feature type="compositionally biased region" description="Polar residues" evidence="1">
    <location>
        <begin position="291"/>
        <end position="303"/>
    </location>
</feature>
<feature type="compositionally biased region" description="Low complexity" evidence="1">
    <location>
        <begin position="323"/>
        <end position="337"/>
    </location>
</feature>
<dbReference type="EMBL" id="FNSV01000005">
    <property type="protein sequence ID" value="SEC10362.1"/>
    <property type="molecule type" value="Genomic_DNA"/>
</dbReference>
<gene>
    <name evidence="4" type="ORF">SAMN04490239_2888</name>
</gene>
<reference evidence="5" key="1">
    <citation type="submission" date="2016-10" db="EMBL/GenBank/DDBJ databases">
        <authorList>
            <person name="Varghese N."/>
            <person name="Submissions S."/>
        </authorList>
    </citation>
    <scope>NUCLEOTIDE SEQUENCE [LARGE SCALE GENOMIC DNA]</scope>
    <source>
        <strain evidence="5">DSM 44498</strain>
    </source>
</reference>
<feature type="compositionally biased region" description="Pro residues" evidence="1">
    <location>
        <begin position="338"/>
        <end position="348"/>
    </location>
</feature>
<feature type="chain" id="PRO_5038464123" evidence="2">
    <location>
        <begin position="19"/>
        <end position="394"/>
    </location>
</feature>
<sequence>MRIRGLLTVTALTVGAVATLGSSTGGSAISGASVSATAYSSTGAATALAASSVTPGSTPPASYLPPAGIVAPTARVARSQRAAPPPPAPAPAVTNPTSPLSSTSPSGTGLIAAPVILSALGIPEIVLNAYRSAELEMMAESPKCGLPWHLLAGIGRIESGHAGGGRTDSVGTTITPILGPVLDGRLAGNEIIRDTDRGATDGDPAHDRAVGPMQFIPSTWAKYASDGNADGVADPNNVFDATLAAARYLCSGGLDLRDPLQETRAVLRYNNSAAYAANVITWSNAYRNGGTPTPGQLAESASPSPGRVADAAAAASDLPRDLATTPQPSTGGAAAPTTPAPAPPIPGLPPLPQLPCLFFCPPADPSAPAAAVPDPGAPAPVAPPATAPAVTAPR</sequence>
<dbReference type="RefSeq" id="WP_072949609.1">
    <property type="nucleotide sequence ID" value="NZ_FNSV01000005.1"/>
</dbReference>
<feature type="region of interest" description="Disordered" evidence="1">
    <location>
        <begin position="365"/>
        <end position="394"/>
    </location>
</feature>
<feature type="region of interest" description="Disordered" evidence="1">
    <location>
        <begin position="75"/>
        <end position="105"/>
    </location>
</feature>
<dbReference type="PANTHER" id="PTHR30163:SF8">
    <property type="entry name" value="LYTIC MUREIN TRANSGLYCOSYLASE"/>
    <property type="match status" value="1"/>
</dbReference>
<name>A0A1H4PT40_9NOCA</name>
<organism evidence="4 5">
    <name type="scientific">Rhodococcus koreensis</name>
    <dbReference type="NCBI Taxonomy" id="99653"/>
    <lineage>
        <taxon>Bacteria</taxon>
        <taxon>Bacillati</taxon>
        <taxon>Actinomycetota</taxon>
        <taxon>Actinomycetes</taxon>
        <taxon>Mycobacteriales</taxon>
        <taxon>Nocardiaceae</taxon>
        <taxon>Rhodococcus</taxon>
    </lineage>
</organism>
<keyword evidence="2" id="KW-0732">Signal</keyword>
<feature type="compositionally biased region" description="Low complexity" evidence="1">
    <location>
        <begin position="96"/>
        <end position="105"/>
    </location>
</feature>
<accession>A0A1H4PT40</accession>
<evidence type="ECO:0000259" key="3">
    <source>
        <dbReference type="Pfam" id="PF13406"/>
    </source>
</evidence>
<protein>
    <submittedName>
        <fullName evidence="4">Membrane-bound lytic murein transglycosylase B</fullName>
    </submittedName>
</protein>
<evidence type="ECO:0000313" key="4">
    <source>
        <dbReference type="EMBL" id="SEC10362.1"/>
    </source>
</evidence>